<dbReference type="AlphaFoldDB" id="M4B7R1"/>
<proteinExistence type="predicted"/>
<protein>
    <submittedName>
        <fullName evidence="1">Uncharacterized protein</fullName>
    </submittedName>
</protein>
<dbReference type="InParanoid" id="M4B7R1"/>
<dbReference type="EMBL" id="JH597876">
    <property type="status" value="NOT_ANNOTATED_CDS"/>
    <property type="molecule type" value="Genomic_DNA"/>
</dbReference>
<dbReference type="EnsemblProtists" id="HpaT802313">
    <property type="protein sequence ID" value="HpaP802313"/>
    <property type="gene ID" value="HpaG802313"/>
</dbReference>
<accession>M4B7R1</accession>
<name>M4B7R1_HYAAE</name>
<keyword evidence="2" id="KW-1185">Reference proteome</keyword>
<evidence type="ECO:0000313" key="2">
    <source>
        <dbReference type="Proteomes" id="UP000011713"/>
    </source>
</evidence>
<reference evidence="1" key="2">
    <citation type="submission" date="2015-06" db="UniProtKB">
        <authorList>
            <consortium name="EnsemblProtists"/>
        </authorList>
    </citation>
    <scope>IDENTIFICATION</scope>
    <source>
        <strain evidence="1">Emoy2</strain>
    </source>
</reference>
<evidence type="ECO:0000313" key="1">
    <source>
        <dbReference type="EnsemblProtists" id="HpaP802313"/>
    </source>
</evidence>
<organism evidence="1 2">
    <name type="scientific">Hyaloperonospora arabidopsidis (strain Emoy2)</name>
    <name type="common">Downy mildew agent</name>
    <name type="synonym">Peronospora arabidopsidis</name>
    <dbReference type="NCBI Taxonomy" id="559515"/>
    <lineage>
        <taxon>Eukaryota</taxon>
        <taxon>Sar</taxon>
        <taxon>Stramenopiles</taxon>
        <taxon>Oomycota</taxon>
        <taxon>Peronosporomycetes</taxon>
        <taxon>Peronosporales</taxon>
        <taxon>Peronosporaceae</taxon>
        <taxon>Hyaloperonospora</taxon>
    </lineage>
</organism>
<dbReference type="VEuPathDB" id="FungiDB:HpaG802313"/>
<dbReference type="Proteomes" id="UP000011713">
    <property type="component" value="Unassembled WGS sequence"/>
</dbReference>
<sequence>MRKDTIKIVLHALNEKKKWSAVTKIPGHKVIGPSEFSLLSGMNMEKLIDSRRGLLH</sequence>
<reference evidence="2" key="1">
    <citation type="journal article" date="2010" name="Science">
        <title>Signatures of adaptation to obligate biotrophy in the Hyaloperonospora arabidopsidis genome.</title>
        <authorList>
            <person name="Baxter L."/>
            <person name="Tripathy S."/>
            <person name="Ishaque N."/>
            <person name="Boot N."/>
            <person name="Cabral A."/>
            <person name="Kemen E."/>
            <person name="Thines M."/>
            <person name="Ah-Fong A."/>
            <person name="Anderson R."/>
            <person name="Badejoko W."/>
            <person name="Bittner-Eddy P."/>
            <person name="Boore J.L."/>
            <person name="Chibucos M.C."/>
            <person name="Coates M."/>
            <person name="Dehal P."/>
            <person name="Delehaunty K."/>
            <person name="Dong S."/>
            <person name="Downton P."/>
            <person name="Dumas B."/>
            <person name="Fabro G."/>
            <person name="Fronick C."/>
            <person name="Fuerstenberg S.I."/>
            <person name="Fulton L."/>
            <person name="Gaulin E."/>
            <person name="Govers F."/>
            <person name="Hughes L."/>
            <person name="Humphray S."/>
            <person name="Jiang R.H."/>
            <person name="Judelson H."/>
            <person name="Kamoun S."/>
            <person name="Kyung K."/>
            <person name="Meijer H."/>
            <person name="Minx P."/>
            <person name="Morris P."/>
            <person name="Nelson J."/>
            <person name="Phuntumart V."/>
            <person name="Qutob D."/>
            <person name="Rehmany A."/>
            <person name="Rougon-Cardoso A."/>
            <person name="Ryden P."/>
            <person name="Torto-Alalibo T."/>
            <person name="Studholme D."/>
            <person name="Wang Y."/>
            <person name="Win J."/>
            <person name="Wood J."/>
            <person name="Clifton S.W."/>
            <person name="Rogers J."/>
            <person name="Van den Ackerveken G."/>
            <person name="Jones J.D."/>
            <person name="McDowell J.M."/>
            <person name="Beynon J."/>
            <person name="Tyler B.M."/>
        </authorList>
    </citation>
    <scope>NUCLEOTIDE SEQUENCE [LARGE SCALE GENOMIC DNA]</scope>
    <source>
        <strain evidence="2">Emoy2</strain>
    </source>
</reference>
<dbReference type="HOGENOM" id="CLU_3018355_0_0_1"/>